<feature type="signal peptide" evidence="1">
    <location>
        <begin position="1"/>
        <end position="29"/>
    </location>
</feature>
<evidence type="ECO:0000256" key="1">
    <source>
        <dbReference type="SAM" id="SignalP"/>
    </source>
</evidence>
<evidence type="ECO:0000313" key="3">
    <source>
        <dbReference type="Proteomes" id="UP001164459"/>
    </source>
</evidence>
<feature type="chain" id="PRO_5045583584" evidence="1">
    <location>
        <begin position="30"/>
        <end position="97"/>
    </location>
</feature>
<proteinExistence type="predicted"/>
<reference evidence="2" key="1">
    <citation type="submission" date="2022-11" db="EMBL/GenBank/DDBJ databases">
        <title>Minimal conservation of predation-associated metabolite biosynthetic gene clusters underscores biosynthetic potential of Myxococcota including descriptions for ten novel species: Archangium lansinium sp. nov., Myxococcus landrumus sp. nov., Nannocystis bai.</title>
        <authorList>
            <person name="Ahearne A."/>
            <person name="Stevens C."/>
            <person name="Dowd S."/>
        </authorList>
    </citation>
    <scope>NUCLEOTIDE SEQUENCE</scope>
    <source>
        <strain evidence="2">Fl3</strain>
    </source>
</reference>
<dbReference type="EMBL" id="CP114040">
    <property type="protein sequence ID" value="WAS91794.1"/>
    <property type="molecule type" value="Genomic_DNA"/>
</dbReference>
<dbReference type="RefSeq" id="WP_269034156.1">
    <property type="nucleotide sequence ID" value="NZ_CP114040.1"/>
</dbReference>
<gene>
    <name evidence="2" type="ORF">O0S08_36895</name>
</gene>
<organism evidence="2 3">
    <name type="scientific">Nannocystis punicea</name>
    <dbReference type="NCBI Taxonomy" id="2995304"/>
    <lineage>
        <taxon>Bacteria</taxon>
        <taxon>Pseudomonadati</taxon>
        <taxon>Myxococcota</taxon>
        <taxon>Polyangia</taxon>
        <taxon>Nannocystales</taxon>
        <taxon>Nannocystaceae</taxon>
        <taxon>Nannocystis</taxon>
    </lineage>
</organism>
<evidence type="ECO:0000313" key="2">
    <source>
        <dbReference type="EMBL" id="WAS91794.1"/>
    </source>
</evidence>
<accession>A0ABY7GY93</accession>
<dbReference type="Proteomes" id="UP001164459">
    <property type="component" value="Chromosome"/>
</dbReference>
<name>A0ABY7GY93_9BACT</name>
<protein>
    <submittedName>
        <fullName evidence="2">Uncharacterized protein</fullName>
    </submittedName>
</protein>
<keyword evidence="3" id="KW-1185">Reference proteome</keyword>
<sequence length="97" mass="10175">MRFAPMFSLAAVVLSFGAVTLGGARDALAVPCCGSSICQQEVPPPICFNCTPTCADEEENFSSEEVVYDEVDAVCLVPADVESSPCDAPQESTDDHA</sequence>
<keyword evidence="1" id="KW-0732">Signal</keyword>